<feature type="region of interest" description="Disordered" evidence="8">
    <location>
        <begin position="427"/>
        <end position="454"/>
    </location>
</feature>
<evidence type="ECO:0000256" key="8">
    <source>
        <dbReference type="SAM" id="MobiDB-lite"/>
    </source>
</evidence>
<keyword evidence="11" id="KW-1185">Reference proteome</keyword>
<keyword evidence="7" id="KW-0807">Transducer</keyword>
<keyword evidence="2 9" id="KW-0812">Transmembrane</keyword>
<evidence type="ECO:0000313" key="11">
    <source>
        <dbReference type="Proteomes" id="UP000749559"/>
    </source>
</evidence>
<dbReference type="PROSITE" id="PS50262">
    <property type="entry name" value="G_PROTEIN_RECEP_F1_2"/>
    <property type="match status" value="1"/>
</dbReference>
<evidence type="ECO:0000256" key="2">
    <source>
        <dbReference type="ARBA" id="ARBA00022692"/>
    </source>
</evidence>
<evidence type="ECO:0000256" key="6">
    <source>
        <dbReference type="ARBA" id="ARBA00023170"/>
    </source>
</evidence>
<dbReference type="InterPro" id="IPR000276">
    <property type="entry name" value="GPCR_Rhodpsn"/>
</dbReference>
<feature type="compositionally biased region" description="Polar residues" evidence="8">
    <location>
        <begin position="387"/>
        <end position="401"/>
    </location>
</feature>
<keyword evidence="3 9" id="KW-1133">Transmembrane helix</keyword>
<evidence type="ECO:0000313" key="10">
    <source>
        <dbReference type="EMBL" id="CAH1802572.1"/>
    </source>
</evidence>
<dbReference type="CDD" id="cd00637">
    <property type="entry name" value="7tm_classA_rhodopsin-like"/>
    <property type="match status" value="1"/>
</dbReference>
<evidence type="ECO:0000256" key="1">
    <source>
        <dbReference type="ARBA" id="ARBA00004141"/>
    </source>
</evidence>
<feature type="transmembrane region" description="Helical" evidence="9">
    <location>
        <begin position="20"/>
        <end position="43"/>
    </location>
</feature>
<feature type="transmembrane region" description="Helical" evidence="9">
    <location>
        <begin position="252"/>
        <end position="273"/>
    </location>
</feature>
<dbReference type="OrthoDB" id="2101615at2759"/>
<evidence type="ECO:0000256" key="4">
    <source>
        <dbReference type="ARBA" id="ARBA00023040"/>
    </source>
</evidence>
<dbReference type="PANTHER" id="PTHR45695:SF9">
    <property type="entry name" value="LEUCOKININ RECEPTOR"/>
    <property type="match status" value="1"/>
</dbReference>
<feature type="transmembrane region" description="Helical" evidence="9">
    <location>
        <begin position="91"/>
        <end position="112"/>
    </location>
</feature>
<dbReference type="InterPro" id="IPR017452">
    <property type="entry name" value="GPCR_Rhodpsn_7TM"/>
</dbReference>
<dbReference type="GO" id="GO:0004930">
    <property type="term" value="F:G protein-coupled receptor activity"/>
    <property type="evidence" value="ECO:0007669"/>
    <property type="project" value="UniProtKB-KW"/>
</dbReference>
<sequence length="454" mass="51431">MSSKEIYRDVIEEPGVRYSMVGLHITGIILAMCGNLLVVTFIISKKMFKKHITMYLILNLCVCDLISTLIYEPIRLVDIFLPFENSARGTFVTQTYCEITGFFLCFIAGVGFHTNVAISQERLLVICYPLKAKAIYTAEITRKMIAVIWIVSFFITLPVPLLFSFVQTVSLNHTNISMCFYIISDEEQQSAKIYYVAIFVIYYAVPVVIIIISYTKIFHVLNKTTDFGPGESRKNIANTEKYIRPRKSLAKMMVCVAVVFTVCHGPQFFTFLYVCLGGKVTSHGIFLLVLLDLFPLCSSVLNPFIYALYSRTFQNGLKSLINRRFKKKELHSGSSFKSEENLKLNDCNAHAQSCRASSSNMRIKKHTKEQNGLTLLKHSSKAHGSHVSVSISTPTPKSTPEYQCPKPLLKQDTCMTFDLEIYPNNDHEVNADHTLNNDVEDESWNKANTNTNQS</sequence>
<dbReference type="PANTHER" id="PTHR45695">
    <property type="entry name" value="LEUCOKININ RECEPTOR-RELATED"/>
    <property type="match status" value="1"/>
</dbReference>
<dbReference type="AlphaFoldDB" id="A0A8J1TLY7"/>
<feature type="transmembrane region" description="Helical" evidence="9">
    <location>
        <begin position="52"/>
        <end position="71"/>
    </location>
</feature>
<keyword evidence="6" id="KW-0675">Receptor</keyword>
<keyword evidence="5 9" id="KW-0472">Membrane</keyword>
<feature type="compositionally biased region" description="Polar residues" evidence="8">
    <location>
        <begin position="445"/>
        <end position="454"/>
    </location>
</feature>
<organism evidence="10 11">
    <name type="scientific">Owenia fusiformis</name>
    <name type="common">Polychaete worm</name>
    <dbReference type="NCBI Taxonomy" id="6347"/>
    <lineage>
        <taxon>Eukaryota</taxon>
        <taxon>Metazoa</taxon>
        <taxon>Spiralia</taxon>
        <taxon>Lophotrochozoa</taxon>
        <taxon>Annelida</taxon>
        <taxon>Polychaeta</taxon>
        <taxon>Sedentaria</taxon>
        <taxon>Canalipalpata</taxon>
        <taxon>Sabellida</taxon>
        <taxon>Oweniida</taxon>
        <taxon>Oweniidae</taxon>
        <taxon>Owenia</taxon>
    </lineage>
</organism>
<dbReference type="GO" id="GO:0005886">
    <property type="term" value="C:plasma membrane"/>
    <property type="evidence" value="ECO:0007669"/>
    <property type="project" value="TreeGrafter"/>
</dbReference>
<comment type="caution">
    <text evidence="10">The sequence shown here is derived from an EMBL/GenBank/DDBJ whole genome shotgun (WGS) entry which is preliminary data.</text>
</comment>
<dbReference type="Gene3D" id="1.20.1070.10">
    <property type="entry name" value="Rhodopsin 7-helix transmembrane proteins"/>
    <property type="match status" value="1"/>
</dbReference>
<evidence type="ECO:0000256" key="3">
    <source>
        <dbReference type="ARBA" id="ARBA00022989"/>
    </source>
</evidence>
<dbReference type="PRINTS" id="PR00237">
    <property type="entry name" value="GPCRRHODOPSN"/>
</dbReference>
<dbReference type="EMBL" id="CAIIXF020000012">
    <property type="protein sequence ID" value="CAH1802572.1"/>
    <property type="molecule type" value="Genomic_DNA"/>
</dbReference>
<reference evidence="10" key="1">
    <citation type="submission" date="2022-03" db="EMBL/GenBank/DDBJ databases">
        <authorList>
            <person name="Martin C."/>
        </authorList>
    </citation>
    <scope>NUCLEOTIDE SEQUENCE</scope>
</reference>
<feature type="region of interest" description="Disordered" evidence="8">
    <location>
        <begin position="379"/>
        <end position="403"/>
    </location>
</feature>
<evidence type="ECO:0000256" key="7">
    <source>
        <dbReference type="ARBA" id="ARBA00023224"/>
    </source>
</evidence>
<evidence type="ECO:0000256" key="9">
    <source>
        <dbReference type="SAM" id="Phobius"/>
    </source>
</evidence>
<dbReference type="Proteomes" id="UP000749559">
    <property type="component" value="Unassembled WGS sequence"/>
</dbReference>
<feature type="transmembrane region" description="Helical" evidence="9">
    <location>
        <begin position="193"/>
        <end position="214"/>
    </location>
</feature>
<feature type="transmembrane region" description="Helical" evidence="9">
    <location>
        <begin position="285"/>
        <end position="309"/>
    </location>
</feature>
<name>A0A8J1TLY7_OWEFU</name>
<protein>
    <submittedName>
        <fullName evidence="10">Uncharacterized protein</fullName>
    </submittedName>
</protein>
<feature type="transmembrane region" description="Helical" evidence="9">
    <location>
        <begin position="145"/>
        <end position="166"/>
    </location>
</feature>
<evidence type="ECO:0000256" key="5">
    <source>
        <dbReference type="ARBA" id="ARBA00023136"/>
    </source>
</evidence>
<keyword evidence="4" id="KW-0297">G-protein coupled receptor</keyword>
<proteinExistence type="predicted"/>
<gene>
    <name evidence="10" type="ORF">OFUS_LOCUS26240</name>
</gene>
<comment type="subcellular location">
    <subcellularLocation>
        <location evidence="1">Membrane</location>
        <topology evidence="1">Multi-pass membrane protein</topology>
    </subcellularLocation>
</comment>
<accession>A0A8J1TLY7</accession>
<dbReference type="Pfam" id="PF00001">
    <property type="entry name" value="7tm_1"/>
    <property type="match status" value="1"/>
</dbReference>
<dbReference type="SUPFAM" id="SSF81321">
    <property type="entry name" value="Family A G protein-coupled receptor-like"/>
    <property type="match status" value="1"/>
</dbReference>